<evidence type="ECO:0000313" key="2">
    <source>
        <dbReference type="EMBL" id="SFW60339.1"/>
    </source>
</evidence>
<dbReference type="Proteomes" id="UP000182680">
    <property type="component" value="Unassembled WGS sequence"/>
</dbReference>
<evidence type="ECO:0000256" key="1">
    <source>
        <dbReference type="SAM" id="Phobius"/>
    </source>
</evidence>
<keyword evidence="1" id="KW-1133">Transmembrane helix</keyword>
<sequence length="219" mass="24201">MTEELRKVLLLFSQQETLTMFSLAVTMAVALGCGLAIYLLYRFFYRGIVYNENFGVLILIVSGITAFIIITIGTNFVLSLGMVGALSIVRFRAPIKDPLDVGFLYWSIAAGLTAGARLYMVAIFGTAVIGLVYIAMTFVHRDARTFLLILRYAPEAEGQVSTLLQKLKCKLKNKSVSRGATELTLEVKVRKGRIEFMDAFTAADFVDSATLVEYNGTYS</sequence>
<gene>
    <name evidence="2" type="ORF">SAMN02910291_02058</name>
</gene>
<keyword evidence="1" id="KW-0472">Membrane</keyword>
<name>A0AA94L2U2_DESDE</name>
<reference evidence="3" key="1">
    <citation type="submission" date="2016-11" db="EMBL/GenBank/DDBJ databases">
        <authorList>
            <person name="Jaros S."/>
            <person name="Januszkiewicz K."/>
            <person name="Wedrychowicz H."/>
        </authorList>
    </citation>
    <scope>NUCLEOTIDE SEQUENCE [LARGE SCALE GENOMIC DNA]</scope>
    <source>
        <strain evidence="3">DSM 7057</strain>
    </source>
</reference>
<dbReference type="RefSeq" id="WP_072312150.1">
    <property type="nucleotide sequence ID" value="NZ_FPIW01000041.1"/>
</dbReference>
<proteinExistence type="predicted"/>
<dbReference type="PROSITE" id="PS51257">
    <property type="entry name" value="PROKAR_LIPOPROTEIN"/>
    <property type="match status" value="1"/>
</dbReference>
<evidence type="ECO:0008006" key="4">
    <source>
        <dbReference type="Google" id="ProtNLM"/>
    </source>
</evidence>
<dbReference type="AlphaFoldDB" id="A0AA94L2U2"/>
<keyword evidence="1" id="KW-0812">Transmembrane</keyword>
<evidence type="ECO:0000313" key="3">
    <source>
        <dbReference type="Proteomes" id="UP000182680"/>
    </source>
</evidence>
<dbReference type="EMBL" id="FPIW01000041">
    <property type="protein sequence ID" value="SFW60339.1"/>
    <property type="molecule type" value="Genomic_DNA"/>
</dbReference>
<accession>A0AA94L2U2</accession>
<protein>
    <recommendedName>
        <fullName evidence="4">DUF4956 domain-containing protein</fullName>
    </recommendedName>
</protein>
<feature type="transmembrane region" description="Helical" evidence="1">
    <location>
        <begin position="103"/>
        <end position="136"/>
    </location>
</feature>
<comment type="caution">
    <text evidence="2">The sequence shown here is derived from an EMBL/GenBank/DDBJ whole genome shotgun (WGS) entry which is preliminary data.</text>
</comment>
<feature type="transmembrane region" description="Helical" evidence="1">
    <location>
        <begin position="53"/>
        <end position="83"/>
    </location>
</feature>
<feature type="transmembrane region" description="Helical" evidence="1">
    <location>
        <begin position="20"/>
        <end position="41"/>
    </location>
</feature>
<organism evidence="2 3">
    <name type="scientific">Desulfovibrio desulfuricans</name>
    <dbReference type="NCBI Taxonomy" id="876"/>
    <lineage>
        <taxon>Bacteria</taxon>
        <taxon>Pseudomonadati</taxon>
        <taxon>Thermodesulfobacteriota</taxon>
        <taxon>Desulfovibrionia</taxon>
        <taxon>Desulfovibrionales</taxon>
        <taxon>Desulfovibrionaceae</taxon>
        <taxon>Desulfovibrio</taxon>
    </lineage>
</organism>